<gene>
    <name evidence="2" type="ORF">ABS311_01855</name>
</gene>
<keyword evidence="3" id="KW-1185">Reference proteome</keyword>
<feature type="signal peptide" evidence="1">
    <location>
        <begin position="1"/>
        <end position="23"/>
    </location>
</feature>
<protein>
    <submittedName>
        <fullName evidence="2">Uncharacterized protein</fullName>
    </submittedName>
</protein>
<sequence length="122" mass="13804">MIANKNYPLLSMLLFLFSFQCCAINDPTLPDFSVLNSSASTYKTPTKTAEFKLQAISYMGNKYTAIINNKIYTEKQWLNSSTQLVKISQDGVILNQSGQTKKLQLRSVKIKTEPNNSQKRES</sequence>
<comment type="caution">
    <text evidence="2">The sequence shown here is derived from an EMBL/GenBank/DDBJ whole genome shotgun (WGS) entry which is preliminary data.</text>
</comment>
<dbReference type="Proteomes" id="UP001467690">
    <property type="component" value="Unassembled WGS sequence"/>
</dbReference>
<accession>A0ABV1RCJ1</accession>
<proteinExistence type="predicted"/>
<evidence type="ECO:0000313" key="2">
    <source>
        <dbReference type="EMBL" id="MER2490629.1"/>
    </source>
</evidence>
<organism evidence="2 3">
    <name type="scientific">Catenovulum sediminis</name>
    <dbReference type="NCBI Taxonomy" id="1740262"/>
    <lineage>
        <taxon>Bacteria</taxon>
        <taxon>Pseudomonadati</taxon>
        <taxon>Pseudomonadota</taxon>
        <taxon>Gammaproteobacteria</taxon>
        <taxon>Alteromonadales</taxon>
        <taxon>Alteromonadaceae</taxon>
        <taxon>Catenovulum</taxon>
    </lineage>
</organism>
<reference evidence="2 3" key="1">
    <citation type="submission" date="2024-06" db="EMBL/GenBank/DDBJ databases">
        <authorList>
            <person name="Chen R.Y."/>
        </authorList>
    </citation>
    <scope>NUCLEOTIDE SEQUENCE [LARGE SCALE GENOMIC DNA]</scope>
    <source>
        <strain evidence="2 3">D2</strain>
    </source>
</reference>
<dbReference type="RefSeq" id="WP_143870973.1">
    <property type="nucleotide sequence ID" value="NZ_CP041660.1"/>
</dbReference>
<feature type="chain" id="PRO_5047143435" evidence="1">
    <location>
        <begin position="24"/>
        <end position="122"/>
    </location>
</feature>
<dbReference type="EMBL" id="JBELOE010000062">
    <property type="protein sequence ID" value="MER2490629.1"/>
    <property type="molecule type" value="Genomic_DNA"/>
</dbReference>
<keyword evidence="1" id="KW-0732">Signal</keyword>
<name>A0ABV1RCJ1_9ALTE</name>
<evidence type="ECO:0000313" key="3">
    <source>
        <dbReference type="Proteomes" id="UP001467690"/>
    </source>
</evidence>
<evidence type="ECO:0000256" key="1">
    <source>
        <dbReference type="SAM" id="SignalP"/>
    </source>
</evidence>